<dbReference type="EMBL" id="QWVS01000023">
    <property type="protein sequence ID" value="RID84815.1"/>
    <property type="molecule type" value="Genomic_DNA"/>
</dbReference>
<evidence type="ECO:0000256" key="1">
    <source>
        <dbReference type="SAM" id="Phobius"/>
    </source>
</evidence>
<dbReference type="InterPro" id="IPR036034">
    <property type="entry name" value="PDZ_sf"/>
</dbReference>
<dbReference type="InterPro" id="IPR001478">
    <property type="entry name" value="PDZ"/>
</dbReference>
<dbReference type="Gene3D" id="2.30.42.10">
    <property type="match status" value="1"/>
</dbReference>
<evidence type="ECO:0000313" key="4">
    <source>
        <dbReference type="Proteomes" id="UP000266016"/>
    </source>
</evidence>
<evidence type="ECO:0000259" key="2">
    <source>
        <dbReference type="PROSITE" id="PS50106"/>
    </source>
</evidence>
<protein>
    <submittedName>
        <fullName evidence="3">PDZ domain-containing protein</fullName>
    </submittedName>
</protein>
<gene>
    <name evidence="3" type="ORF">D1953_13230</name>
</gene>
<dbReference type="RefSeq" id="WP_119117665.1">
    <property type="nucleotide sequence ID" value="NZ_QWVS01000023.1"/>
</dbReference>
<name>A0A398B4H7_9BACI</name>
<feature type="transmembrane region" description="Helical" evidence="1">
    <location>
        <begin position="180"/>
        <end position="200"/>
    </location>
</feature>
<evidence type="ECO:0000313" key="3">
    <source>
        <dbReference type="EMBL" id="RID84815.1"/>
    </source>
</evidence>
<dbReference type="InterPro" id="IPR041489">
    <property type="entry name" value="PDZ_6"/>
</dbReference>
<dbReference type="PROSITE" id="PS50106">
    <property type="entry name" value="PDZ"/>
    <property type="match status" value="1"/>
</dbReference>
<feature type="transmembrane region" description="Helical" evidence="1">
    <location>
        <begin position="62"/>
        <end position="95"/>
    </location>
</feature>
<feature type="transmembrane region" description="Helical" evidence="1">
    <location>
        <begin position="102"/>
        <end position="120"/>
    </location>
</feature>
<feature type="transmembrane region" description="Helical" evidence="1">
    <location>
        <begin position="7"/>
        <end position="32"/>
    </location>
</feature>
<dbReference type="SUPFAM" id="SSF50156">
    <property type="entry name" value="PDZ domain-like"/>
    <property type="match status" value="1"/>
</dbReference>
<dbReference type="AlphaFoldDB" id="A0A398B4H7"/>
<keyword evidence="1" id="KW-1133">Transmembrane helix</keyword>
<keyword evidence="1" id="KW-0812">Transmembrane</keyword>
<accession>A0A398B4H7</accession>
<organism evidence="3 4">
    <name type="scientific">Peribacillus asahii</name>
    <dbReference type="NCBI Taxonomy" id="228899"/>
    <lineage>
        <taxon>Bacteria</taxon>
        <taxon>Bacillati</taxon>
        <taxon>Bacillota</taxon>
        <taxon>Bacilli</taxon>
        <taxon>Bacillales</taxon>
        <taxon>Bacillaceae</taxon>
        <taxon>Peribacillus</taxon>
    </lineage>
</organism>
<feature type="transmembrane region" description="Helical" evidence="1">
    <location>
        <begin position="250"/>
        <end position="280"/>
    </location>
</feature>
<feature type="transmembrane region" description="Helical" evidence="1">
    <location>
        <begin position="140"/>
        <end position="159"/>
    </location>
</feature>
<dbReference type="Proteomes" id="UP000266016">
    <property type="component" value="Unassembled WGS sequence"/>
</dbReference>
<dbReference type="Pfam" id="PF17820">
    <property type="entry name" value="PDZ_6"/>
    <property type="match status" value="1"/>
</dbReference>
<feature type="transmembrane region" description="Helical" evidence="1">
    <location>
        <begin position="206"/>
        <end position="230"/>
    </location>
</feature>
<reference evidence="3 4" key="1">
    <citation type="submission" date="2018-08" db="EMBL/GenBank/DDBJ databases">
        <title>Bacillus jemisoniae sp. nov., Bacillus chryseoplanitiae sp. nov., Bacillus resnikiae sp. nov., and Bacillus frankliniae sp. nov., isolated from Viking spacecraft and associated surfaces.</title>
        <authorList>
            <person name="Seuylemezian A."/>
            <person name="Vaishampayan P."/>
        </authorList>
    </citation>
    <scope>NUCLEOTIDE SEQUENCE [LARGE SCALE GENOMIC DNA]</scope>
    <source>
        <strain evidence="3 4">MA001</strain>
    </source>
</reference>
<keyword evidence="1" id="KW-0472">Membrane</keyword>
<proteinExistence type="predicted"/>
<dbReference type="SMART" id="SM00228">
    <property type="entry name" value="PDZ"/>
    <property type="match status" value="1"/>
</dbReference>
<keyword evidence="4" id="KW-1185">Reference proteome</keyword>
<comment type="caution">
    <text evidence="3">The sequence shown here is derived from an EMBL/GenBank/DDBJ whole genome shotgun (WGS) entry which is preliminary data.</text>
</comment>
<feature type="domain" description="PDZ" evidence="2">
    <location>
        <begin position="285"/>
        <end position="362"/>
    </location>
</feature>
<sequence>MTDWLIACLVGLGELFLNPLFYLSLILCWWIGSQRVKQERRNFNTKILDSSHEWQGLLPQGLLWGLILSIITLGTGLAIPMAAMIILTAVTLVLALTFQFRFLSPAYTLSLTFFIVFFMYQQNVQLPVWNEYFEQLEKAIYPTLAILLGLLLIAEGFIIQRNGAKIMTPQFTVSKRGQTIGLYASRRIWLLPMFVFIPGGELAAPFTWYPIFSIGEAHIAPIVLPVIIGFTQNVQGMIPEQAVKAHGKQVVSLGFFMTVLALLSYWYPVLAIVTAILALAGRELIYYLQKTADDKRPFHFSQSAKGVKILGVIPHTPADKMGLEKGEIISKINGVVVKTEAQLYQALQKNRAHCKLEVIGNNGEMRLVQRALFEGEHYELGLLFVENQLKDLQVMGQ</sequence>